<comment type="caution">
    <text evidence="1">The sequence shown here is derived from an EMBL/GenBank/DDBJ whole genome shotgun (WGS) entry which is preliminary data.</text>
</comment>
<reference evidence="2" key="1">
    <citation type="journal article" date="2019" name="Int. J. Syst. Evol. Microbiol.">
        <title>The Global Catalogue of Microorganisms (GCM) 10K type strain sequencing project: providing services to taxonomists for standard genome sequencing and annotation.</title>
        <authorList>
            <consortium name="The Broad Institute Genomics Platform"/>
            <consortium name="The Broad Institute Genome Sequencing Center for Infectious Disease"/>
            <person name="Wu L."/>
            <person name="Ma J."/>
        </authorList>
    </citation>
    <scope>NUCLEOTIDE SEQUENCE [LARGE SCALE GENOMIC DNA]</scope>
    <source>
        <strain evidence="2">CCM 8939</strain>
    </source>
</reference>
<dbReference type="PANTHER" id="PTHR37833:SF1">
    <property type="entry name" value="SIGNAL PEPTIDE PROTEIN"/>
    <property type="match status" value="1"/>
</dbReference>
<accession>A0ABQ2BK49</accession>
<gene>
    <name evidence="1" type="ORF">GCM10008119_23190</name>
</gene>
<dbReference type="InterPro" id="IPR013783">
    <property type="entry name" value="Ig-like_fold"/>
</dbReference>
<evidence type="ECO:0000313" key="1">
    <source>
        <dbReference type="EMBL" id="GGI26546.1"/>
    </source>
</evidence>
<dbReference type="PROSITE" id="PS51257">
    <property type="entry name" value="PROKAR_LIPOPROTEIN"/>
    <property type="match status" value="1"/>
</dbReference>
<dbReference type="InterPro" id="IPR011467">
    <property type="entry name" value="DUF1573"/>
</dbReference>
<keyword evidence="2" id="KW-1185">Reference proteome</keyword>
<dbReference type="EMBL" id="BMDJ01000006">
    <property type="protein sequence ID" value="GGI26546.1"/>
    <property type="molecule type" value="Genomic_DNA"/>
</dbReference>
<dbReference type="Proteomes" id="UP000645390">
    <property type="component" value="Unassembled WGS sequence"/>
</dbReference>
<protein>
    <recommendedName>
        <fullName evidence="3">DUF1573 domain-containing protein</fullName>
    </recommendedName>
</protein>
<evidence type="ECO:0000313" key="2">
    <source>
        <dbReference type="Proteomes" id="UP000645390"/>
    </source>
</evidence>
<proteinExistence type="predicted"/>
<dbReference type="Pfam" id="PF07610">
    <property type="entry name" value="DUF1573"/>
    <property type="match status" value="1"/>
</dbReference>
<dbReference type="Gene3D" id="2.60.40.10">
    <property type="entry name" value="Immunoglobulins"/>
    <property type="match status" value="1"/>
</dbReference>
<dbReference type="RefSeq" id="WP_188414481.1">
    <property type="nucleotide sequence ID" value="NZ_BMDJ01000006.1"/>
</dbReference>
<name>A0ABQ2BK49_9SPHI</name>
<organism evidence="1 2">
    <name type="scientific">Pedobacter mendelii</name>
    <dbReference type="NCBI Taxonomy" id="1908240"/>
    <lineage>
        <taxon>Bacteria</taxon>
        <taxon>Pseudomonadati</taxon>
        <taxon>Bacteroidota</taxon>
        <taxon>Sphingobacteriia</taxon>
        <taxon>Sphingobacteriales</taxon>
        <taxon>Sphingobacteriaceae</taxon>
        <taxon>Pedobacter</taxon>
    </lineage>
</organism>
<evidence type="ECO:0008006" key="3">
    <source>
        <dbReference type="Google" id="ProtNLM"/>
    </source>
</evidence>
<sequence>MMKLFIFISVIILTGCHSPNKKNSGSYDLSKISKEVAEVDTLSEIYLPNPTFDFGKIQRGAKVKHVFYIKNTSKVPLMIYDAATSCGCTVASIPKKPILFNQTDSVTAVFTSGETGMQNKVINLTTNTSNSPQLLTLIGNVVK</sequence>
<dbReference type="PANTHER" id="PTHR37833">
    <property type="entry name" value="LIPOPROTEIN-RELATED"/>
    <property type="match status" value="1"/>
</dbReference>